<keyword evidence="2" id="KW-0805">Transcription regulation</keyword>
<dbReference type="InterPro" id="IPR036388">
    <property type="entry name" value="WH-like_DNA-bd_sf"/>
</dbReference>
<dbReference type="Proteomes" id="UP000587760">
    <property type="component" value="Unassembled WGS sequence"/>
</dbReference>
<dbReference type="Gene3D" id="1.10.1740.10">
    <property type="match status" value="1"/>
</dbReference>
<accession>A0A841R4J5</accession>
<dbReference type="NCBIfam" id="TIGR02937">
    <property type="entry name" value="sigma70-ECF"/>
    <property type="match status" value="1"/>
</dbReference>
<keyword evidence="8" id="KW-1185">Reference proteome</keyword>
<gene>
    <name evidence="7" type="ORF">HNR50_000418</name>
</gene>
<dbReference type="Pfam" id="PF08281">
    <property type="entry name" value="Sigma70_r4_2"/>
    <property type="match status" value="1"/>
</dbReference>
<evidence type="ECO:0000256" key="1">
    <source>
        <dbReference type="ARBA" id="ARBA00010641"/>
    </source>
</evidence>
<dbReference type="PANTHER" id="PTHR43133">
    <property type="entry name" value="RNA POLYMERASE ECF-TYPE SIGMA FACTO"/>
    <property type="match status" value="1"/>
</dbReference>
<dbReference type="InterPro" id="IPR013324">
    <property type="entry name" value="RNA_pol_sigma_r3/r4-like"/>
</dbReference>
<dbReference type="RefSeq" id="WP_184743007.1">
    <property type="nucleotide sequence ID" value="NZ_JACHGJ010000001.1"/>
</dbReference>
<sequence>MAIDVEDFYRKYGPMVLRRCRSILKNEDAAMDAMQDVFVKILKKEKELNNSSPSSLLYITATNVCLNILRKSERKAEASDNSILDIIAGSDDPEERVLNNIFLDKLFKKEKPSTRTIAMLHYVDGFTLEETAEQVGMSVSGIRKRLRGLRKNGLELREV</sequence>
<evidence type="ECO:0000259" key="6">
    <source>
        <dbReference type="Pfam" id="PF08281"/>
    </source>
</evidence>
<dbReference type="AlphaFoldDB" id="A0A841R4J5"/>
<dbReference type="InterPro" id="IPR013249">
    <property type="entry name" value="RNA_pol_sigma70_r4_t2"/>
</dbReference>
<dbReference type="GO" id="GO:0006352">
    <property type="term" value="P:DNA-templated transcription initiation"/>
    <property type="evidence" value="ECO:0007669"/>
    <property type="project" value="InterPro"/>
</dbReference>
<evidence type="ECO:0000256" key="3">
    <source>
        <dbReference type="ARBA" id="ARBA00023082"/>
    </source>
</evidence>
<dbReference type="PANTHER" id="PTHR43133:SF51">
    <property type="entry name" value="RNA POLYMERASE SIGMA FACTOR"/>
    <property type="match status" value="1"/>
</dbReference>
<feature type="domain" description="RNA polymerase sigma factor 70 region 4 type 2" evidence="6">
    <location>
        <begin position="114"/>
        <end position="147"/>
    </location>
</feature>
<evidence type="ECO:0000259" key="5">
    <source>
        <dbReference type="Pfam" id="PF04542"/>
    </source>
</evidence>
<dbReference type="GO" id="GO:0016987">
    <property type="term" value="F:sigma factor activity"/>
    <property type="evidence" value="ECO:0007669"/>
    <property type="project" value="UniProtKB-KW"/>
</dbReference>
<evidence type="ECO:0000313" key="8">
    <source>
        <dbReference type="Proteomes" id="UP000587760"/>
    </source>
</evidence>
<dbReference type="InterPro" id="IPR007627">
    <property type="entry name" value="RNA_pol_sigma70_r2"/>
</dbReference>
<keyword evidence="3" id="KW-0731">Sigma factor</keyword>
<dbReference type="EMBL" id="JACHGJ010000001">
    <property type="protein sequence ID" value="MBB6478785.1"/>
    <property type="molecule type" value="Genomic_DNA"/>
</dbReference>
<dbReference type="InterPro" id="IPR013325">
    <property type="entry name" value="RNA_pol_sigma_r2"/>
</dbReference>
<dbReference type="GO" id="GO:0003677">
    <property type="term" value="F:DNA binding"/>
    <property type="evidence" value="ECO:0007669"/>
    <property type="project" value="InterPro"/>
</dbReference>
<dbReference type="Pfam" id="PF04542">
    <property type="entry name" value="Sigma70_r2"/>
    <property type="match status" value="1"/>
</dbReference>
<dbReference type="InterPro" id="IPR014284">
    <property type="entry name" value="RNA_pol_sigma-70_dom"/>
</dbReference>
<protein>
    <submittedName>
        <fullName evidence="7">RNA polymerase sigma-70 factor (ECF subfamily)</fullName>
    </submittedName>
</protein>
<dbReference type="Gene3D" id="1.10.10.10">
    <property type="entry name" value="Winged helix-like DNA-binding domain superfamily/Winged helix DNA-binding domain"/>
    <property type="match status" value="1"/>
</dbReference>
<proteinExistence type="inferred from homology"/>
<evidence type="ECO:0000256" key="4">
    <source>
        <dbReference type="ARBA" id="ARBA00023163"/>
    </source>
</evidence>
<dbReference type="SUPFAM" id="SSF88946">
    <property type="entry name" value="Sigma2 domain of RNA polymerase sigma factors"/>
    <property type="match status" value="1"/>
</dbReference>
<feature type="domain" description="RNA polymerase sigma-70 region 2" evidence="5">
    <location>
        <begin position="8"/>
        <end position="74"/>
    </location>
</feature>
<reference evidence="7 8" key="1">
    <citation type="submission" date="2020-08" db="EMBL/GenBank/DDBJ databases">
        <title>Genomic Encyclopedia of Type Strains, Phase IV (KMG-IV): sequencing the most valuable type-strain genomes for metagenomic binning, comparative biology and taxonomic classification.</title>
        <authorList>
            <person name="Goeker M."/>
        </authorList>
    </citation>
    <scope>NUCLEOTIDE SEQUENCE [LARGE SCALE GENOMIC DNA]</scope>
    <source>
        <strain evidence="7 8">DSM 2461</strain>
    </source>
</reference>
<comment type="caution">
    <text evidence="7">The sequence shown here is derived from an EMBL/GenBank/DDBJ whole genome shotgun (WGS) entry which is preliminary data.</text>
</comment>
<evidence type="ECO:0000313" key="7">
    <source>
        <dbReference type="EMBL" id="MBB6478785.1"/>
    </source>
</evidence>
<comment type="similarity">
    <text evidence="1">Belongs to the sigma-70 factor family. ECF subfamily.</text>
</comment>
<evidence type="ECO:0000256" key="2">
    <source>
        <dbReference type="ARBA" id="ARBA00023015"/>
    </source>
</evidence>
<organism evidence="7 8">
    <name type="scientific">Spirochaeta isovalerica</name>
    <dbReference type="NCBI Taxonomy" id="150"/>
    <lineage>
        <taxon>Bacteria</taxon>
        <taxon>Pseudomonadati</taxon>
        <taxon>Spirochaetota</taxon>
        <taxon>Spirochaetia</taxon>
        <taxon>Spirochaetales</taxon>
        <taxon>Spirochaetaceae</taxon>
        <taxon>Spirochaeta</taxon>
    </lineage>
</organism>
<keyword evidence="4" id="KW-0804">Transcription</keyword>
<name>A0A841R4J5_9SPIO</name>
<dbReference type="SUPFAM" id="SSF88659">
    <property type="entry name" value="Sigma3 and sigma4 domains of RNA polymerase sigma factors"/>
    <property type="match status" value="1"/>
</dbReference>
<dbReference type="InterPro" id="IPR039425">
    <property type="entry name" value="RNA_pol_sigma-70-like"/>
</dbReference>